<dbReference type="SFLD" id="SFLDG01129">
    <property type="entry name" value="C1.5:_HAD__Beta-PGM__Phosphata"/>
    <property type="match status" value="1"/>
</dbReference>
<dbReference type="NCBIfam" id="TIGR01509">
    <property type="entry name" value="HAD-SF-IA-v3"/>
    <property type="match status" value="1"/>
</dbReference>
<dbReference type="Gene3D" id="1.10.150.720">
    <property type="entry name" value="Haloacid dehalogenase-like hydrolase"/>
    <property type="match status" value="1"/>
</dbReference>
<dbReference type="Gene3D" id="3.40.50.1000">
    <property type="entry name" value="HAD superfamily/HAD-like"/>
    <property type="match status" value="1"/>
</dbReference>
<evidence type="ECO:0000313" key="2">
    <source>
        <dbReference type="Proteomes" id="UP000605846"/>
    </source>
</evidence>
<dbReference type="AlphaFoldDB" id="A0A8H7BXB3"/>
<keyword evidence="1" id="KW-0378">Hydrolase</keyword>
<comment type="caution">
    <text evidence="1">The sequence shown here is derived from an EMBL/GenBank/DDBJ whole genome shotgun (WGS) entry which is preliminary data.</text>
</comment>
<dbReference type="SFLD" id="SFLDS00003">
    <property type="entry name" value="Haloacid_Dehalogenase"/>
    <property type="match status" value="1"/>
</dbReference>
<dbReference type="GO" id="GO:0005634">
    <property type="term" value="C:nucleus"/>
    <property type="evidence" value="ECO:0007669"/>
    <property type="project" value="TreeGrafter"/>
</dbReference>
<dbReference type="NCBIfam" id="TIGR01549">
    <property type="entry name" value="HAD-SF-IA-v1"/>
    <property type="match status" value="1"/>
</dbReference>
<gene>
    <name evidence="1" type="primary">HDHD3_1</name>
    <name evidence="1" type="ORF">EC973_003801</name>
</gene>
<name>A0A8H7BXB3_9FUNG</name>
<reference evidence="1" key="1">
    <citation type="submission" date="2020-01" db="EMBL/GenBank/DDBJ databases">
        <title>Genome Sequencing of Three Apophysomyces-Like Fungal Strains Confirms a Novel Fungal Genus in the Mucoromycota with divergent Burkholderia-like Endosymbiotic Bacteria.</title>
        <authorList>
            <person name="Stajich J.E."/>
            <person name="Macias A.M."/>
            <person name="Carter-House D."/>
            <person name="Lovett B."/>
            <person name="Kasson L.R."/>
            <person name="Berry K."/>
            <person name="Grigoriev I."/>
            <person name="Chang Y."/>
            <person name="Spatafora J."/>
            <person name="Kasson M.T."/>
        </authorList>
    </citation>
    <scope>NUCLEOTIDE SEQUENCE</scope>
    <source>
        <strain evidence="1">NRRL A-21654</strain>
    </source>
</reference>
<dbReference type="PANTHER" id="PTHR46191">
    <property type="match status" value="1"/>
</dbReference>
<protein>
    <submittedName>
        <fullName evidence="1">Haloacid dehalogenase-like hydrolase domain-containing protein 3</fullName>
    </submittedName>
</protein>
<evidence type="ECO:0000313" key="1">
    <source>
        <dbReference type="EMBL" id="KAF7729723.1"/>
    </source>
</evidence>
<accession>A0A8H7BXB3</accession>
<dbReference type="InterPro" id="IPR036412">
    <property type="entry name" value="HAD-like_sf"/>
</dbReference>
<dbReference type="PRINTS" id="PR00413">
    <property type="entry name" value="HADHALOGNASE"/>
</dbReference>
<organism evidence="1 2">
    <name type="scientific">Apophysomyces ossiformis</name>
    <dbReference type="NCBI Taxonomy" id="679940"/>
    <lineage>
        <taxon>Eukaryota</taxon>
        <taxon>Fungi</taxon>
        <taxon>Fungi incertae sedis</taxon>
        <taxon>Mucoromycota</taxon>
        <taxon>Mucoromycotina</taxon>
        <taxon>Mucoromycetes</taxon>
        <taxon>Mucorales</taxon>
        <taxon>Mucorineae</taxon>
        <taxon>Mucoraceae</taxon>
        <taxon>Apophysomyces</taxon>
    </lineage>
</organism>
<dbReference type="Pfam" id="PF00702">
    <property type="entry name" value="Hydrolase"/>
    <property type="match status" value="1"/>
</dbReference>
<dbReference type="OrthoDB" id="444127at2759"/>
<dbReference type="NCBIfam" id="TIGR02252">
    <property type="entry name" value="DREG-2"/>
    <property type="match status" value="1"/>
</dbReference>
<dbReference type="CDD" id="cd16415">
    <property type="entry name" value="HAD_dREG-2_like"/>
    <property type="match status" value="1"/>
</dbReference>
<dbReference type="InterPro" id="IPR051828">
    <property type="entry name" value="HAD-like_hydrolase_domain"/>
</dbReference>
<sequence length="274" mass="31089">MATSTRIRLITFDAYNTLFKPRGGLSAQYAQEAGKLGIRVSKESISRHFGNAYRKQLGRAPFYGLDRGMTPREWWEELVYDTFRSAGVQKKVLDPKFDRLFTALYKRFMTAEAYEMFPDVVSTLNDLKTQGFHMGVISNSDERLVSVVESLKLNQYFDFIMPSSLAGYEKPHPEIFRKALRLVGTSVDPKEALHIGDDEIKDYRGALEAGWNAVLLERCKLSYEDSAPALFTGHKSHFPKSILTLQDLYPLVRSLHEPTPVNEIQRASAIKAAV</sequence>
<dbReference type="PANTHER" id="PTHR46191:SF2">
    <property type="entry name" value="HALOACID DEHALOGENASE-LIKE HYDROLASE DOMAIN-CONTAINING PROTEIN 3"/>
    <property type="match status" value="1"/>
</dbReference>
<dbReference type="GO" id="GO:0016791">
    <property type="term" value="F:phosphatase activity"/>
    <property type="evidence" value="ECO:0007669"/>
    <property type="project" value="UniProtKB-ARBA"/>
</dbReference>
<dbReference type="InterPro" id="IPR044924">
    <property type="entry name" value="HAD-SF_hydro_IA_REG-2-like_cap"/>
</dbReference>
<dbReference type="EMBL" id="JABAYA010000022">
    <property type="protein sequence ID" value="KAF7729723.1"/>
    <property type="molecule type" value="Genomic_DNA"/>
</dbReference>
<dbReference type="InterPro" id="IPR006439">
    <property type="entry name" value="HAD-SF_hydro_IA"/>
</dbReference>
<dbReference type="SUPFAM" id="SSF56784">
    <property type="entry name" value="HAD-like"/>
    <property type="match status" value="1"/>
</dbReference>
<dbReference type="InterPro" id="IPR023214">
    <property type="entry name" value="HAD_sf"/>
</dbReference>
<dbReference type="Proteomes" id="UP000605846">
    <property type="component" value="Unassembled WGS sequence"/>
</dbReference>
<dbReference type="InterPro" id="IPR011949">
    <property type="entry name" value="HAD-SF_hydro_IA_REG-2-like"/>
</dbReference>
<proteinExistence type="predicted"/>
<keyword evidence="2" id="KW-1185">Reference proteome</keyword>